<comment type="subcellular location">
    <subcellularLocation>
        <location evidence="1">Nucleus</location>
    </subcellularLocation>
</comment>
<organism evidence="5 6">
    <name type="scientific">Physocladia obscura</name>
    <dbReference type="NCBI Taxonomy" id="109957"/>
    <lineage>
        <taxon>Eukaryota</taxon>
        <taxon>Fungi</taxon>
        <taxon>Fungi incertae sedis</taxon>
        <taxon>Chytridiomycota</taxon>
        <taxon>Chytridiomycota incertae sedis</taxon>
        <taxon>Chytridiomycetes</taxon>
        <taxon>Chytridiales</taxon>
        <taxon>Chytriomycetaceae</taxon>
        <taxon>Physocladia</taxon>
    </lineage>
</organism>
<sequence length="467" mass="53543">METKIQTYDPNSTRGRKKSEAEPTSRRQGQVREAQRALRERKVQYIRNLEAQVAELSAKLNVAQPQETRTLVSDLETQIVNLQTECAFLRQQQQQQQQLVTAFDPSKFNQIKAECISCVAERMKSEIYLSQIRFLDGKVCELNAELSLLRQSTVASKATNLGLFQSDSQIFDFQNGVGFADNSALLPQNMPSQAEFSQWMQPLDEALQFDPTVFNFAPSQSAVNTTVPASADSEWLDMMADTSTTVNSSRILKYSATELYGTPETQFVKLLVKEVLYFQNEENIALLNRTLSLFLAQSKCRNDRAIKRYLVKMSHIVERMFSEIPNDEKPKCANILTMFVERNKSHVDYMYGCSFGREPYKQEKKKILSPDILELKRTLESFDTLKNEQYSKELIDELAYLFESCKLESDITEDNLFDIASIDFQLLCKLKGSPELVSYMLSMEQFKKGKSHLLKGPTFEFINESDQ</sequence>
<keyword evidence="3" id="KW-0175">Coiled coil</keyword>
<dbReference type="GO" id="GO:0000976">
    <property type="term" value="F:transcription cis-regulatory region binding"/>
    <property type="evidence" value="ECO:0007669"/>
    <property type="project" value="InterPro"/>
</dbReference>
<dbReference type="GO" id="GO:0001228">
    <property type="term" value="F:DNA-binding transcription activator activity, RNA polymerase II-specific"/>
    <property type="evidence" value="ECO:0007669"/>
    <property type="project" value="TreeGrafter"/>
</dbReference>
<dbReference type="Proteomes" id="UP001211907">
    <property type="component" value="Unassembled WGS sequence"/>
</dbReference>
<keyword evidence="6" id="KW-1185">Reference proteome</keyword>
<accession>A0AAD5XIA3</accession>
<protein>
    <recommendedName>
        <fullName evidence="7">BZIP domain-containing protein</fullName>
    </recommendedName>
</protein>
<dbReference type="PANTHER" id="PTHR40621">
    <property type="entry name" value="TRANSCRIPTION FACTOR KAPC-RELATED"/>
    <property type="match status" value="1"/>
</dbReference>
<reference evidence="5" key="1">
    <citation type="submission" date="2020-05" db="EMBL/GenBank/DDBJ databases">
        <title>Phylogenomic resolution of chytrid fungi.</title>
        <authorList>
            <person name="Stajich J.E."/>
            <person name="Amses K."/>
            <person name="Simmons R."/>
            <person name="Seto K."/>
            <person name="Myers J."/>
            <person name="Bonds A."/>
            <person name="Quandt C.A."/>
            <person name="Barry K."/>
            <person name="Liu P."/>
            <person name="Grigoriev I."/>
            <person name="Longcore J.E."/>
            <person name="James T.Y."/>
        </authorList>
    </citation>
    <scope>NUCLEOTIDE SEQUENCE</scope>
    <source>
        <strain evidence="5">JEL0513</strain>
    </source>
</reference>
<dbReference type="SUPFAM" id="SSF57959">
    <property type="entry name" value="Leucine zipper domain"/>
    <property type="match status" value="1"/>
</dbReference>
<feature type="compositionally biased region" description="Polar residues" evidence="4">
    <location>
        <begin position="1"/>
        <end position="13"/>
    </location>
</feature>
<dbReference type="AlphaFoldDB" id="A0AAD5XIA3"/>
<evidence type="ECO:0000256" key="4">
    <source>
        <dbReference type="SAM" id="MobiDB-lite"/>
    </source>
</evidence>
<dbReference type="GO" id="GO:0090575">
    <property type="term" value="C:RNA polymerase II transcription regulator complex"/>
    <property type="evidence" value="ECO:0007669"/>
    <property type="project" value="TreeGrafter"/>
</dbReference>
<evidence type="ECO:0008006" key="7">
    <source>
        <dbReference type="Google" id="ProtNLM"/>
    </source>
</evidence>
<evidence type="ECO:0000256" key="1">
    <source>
        <dbReference type="ARBA" id="ARBA00004123"/>
    </source>
</evidence>
<gene>
    <name evidence="5" type="ORF">HK100_008771</name>
</gene>
<dbReference type="InterPro" id="IPR050936">
    <property type="entry name" value="AP-1-like"/>
</dbReference>
<evidence type="ECO:0000256" key="3">
    <source>
        <dbReference type="SAM" id="Coils"/>
    </source>
</evidence>
<evidence type="ECO:0000256" key="2">
    <source>
        <dbReference type="ARBA" id="ARBA00023242"/>
    </source>
</evidence>
<comment type="caution">
    <text evidence="5">The sequence shown here is derived from an EMBL/GenBank/DDBJ whole genome shotgun (WGS) entry which is preliminary data.</text>
</comment>
<dbReference type="EMBL" id="JADGJH010000433">
    <property type="protein sequence ID" value="KAJ3129188.1"/>
    <property type="molecule type" value="Genomic_DNA"/>
</dbReference>
<dbReference type="CDD" id="cd14688">
    <property type="entry name" value="bZIP_YAP"/>
    <property type="match status" value="1"/>
</dbReference>
<dbReference type="Gene3D" id="1.20.5.170">
    <property type="match status" value="1"/>
</dbReference>
<proteinExistence type="predicted"/>
<name>A0AAD5XIA3_9FUNG</name>
<feature type="region of interest" description="Disordered" evidence="4">
    <location>
        <begin position="1"/>
        <end position="34"/>
    </location>
</feature>
<keyword evidence="2" id="KW-0539">Nucleus</keyword>
<evidence type="ECO:0000313" key="6">
    <source>
        <dbReference type="Proteomes" id="UP001211907"/>
    </source>
</evidence>
<feature type="coiled-coil region" evidence="3">
    <location>
        <begin position="39"/>
        <end position="99"/>
    </location>
</feature>
<dbReference type="PANTHER" id="PTHR40621:SF6">
    <property type="entry name" value="AP-1-LIKE TRANSCRIPTION FACTOR YAP1-RELATED"/>
    <property type="match status" value="1"/>
</dbReference>
<evidence type="ECO:0000313" key="5">
    <source>
        <dbReference type="EMBL" id="KAJ3129188.1"/>
    </source>
</evidence>
<dbReference type="InterPro" id="IPR046347">
    <property type="entry name" value="bZIP_sf"/>
</dbReference>